<reference evidence="2 3" key="1">
    <citation type="submission" date="2015-01" db="EMBL/GenBank/DDBJ databases">
        <title>The Genome Sequence of Cryptococcus gattii EJB2.</title>
        <authorList>
            <consortium name="The Broad Institute Genomics Platform"/>
            <person name="Cuomo C."/>
            <person name="Litvintseva A."/>
            <person name="Chen Y."/>
            <person name="Heitman J."/>
            <person name="Sun S."/>
            <person name="Springer D."/>
            <person name="Dromer F."/>
            <person name="Young S."/>
            <person name="Zeng Q."/>
            <person name="Gargeya S."/>
            <person name="Abouelleil A."/>
            <person name="Alvarado L."/>
            <person name="Chapman S.B."/>
            <person name="Gainer-Dewar J."/>
            <person name="Goldberg J."/>
            <person name="Griggs A."/>
            <person name="Gujja S."/>
            <person name="Hansen M."/>
            <person name="Howarth C."/>
            <person name="Imamovic A."/>
            <person name="Larimer J."/>
            <person name="Murphy C."/>
            <person name="Naylor J."/>
            <person name="Pearson M."/>
            <person name="Priest M."/>
            <person name="Roberts A."/>
            <person name="Saif S."/>
            <person name="Shea T."/>
            <person name="Sykes S."/>
            <person name="Wortman J."/>
            <person name="Nusbaum C."/>
            <person name="Birren B."/>
        </authorList>
    </citation>
    <scope>NUCLEOTIDE SEQUENCE [LARGE SCALE GENOMIC DNA]</scope>
    <source>
        <strain evidence="2 3">EJB2</strain>
    </source>
</reference>
<organism evidence="2 3">
    <name type="scientific">Cryptococcus gattii EJB2</name>
    <dbReference type="NCBI Taxonomy" id="1296103"/>
    <lineage>
        <taxon>Eukaryota</taxon>
        <taxon>Fungi</taxon>
        <taxon>Dikarya</taxon>
        <taxon>Basidiomycota</taxon>
        <taxon>Agaricomycotina</taxon>
        <taxon>Tremellomycetes</taxon>
        <taxon>Tremellales</taxon>
        <taxon>Cryptococcaceae</taxon>
        <taxon>Cryptococcus</taxon>
        <taxon>Cryptococcus gattii species complex</taxon>
    </lineage>
</organism>
<feature type="region of interest" description="Disordered" evidence="1">
    <location>
        <begin position="66"/>
        <end position="102"/>
    </location>
</feature>
<evidence type="ECO:0000313" key="2">
    <source>
        <dbReference type="EMBL" id="KIR77964.1"/>
    </source>
</evidence>
<protein>
    <submittedName>
        <fullName evidence="2">Uncharacterized protein</fullName>
    </submittedName>
</protein>
<feature type="compositionally biased region" description="Basic and acidic residues" evidence="1">
    <location>
        <begin position="12"/>
        <end position="21"/>
    </location>
</feature>
<accession>A0ABR5BRE7</accession>
<sequence length="102" mass="11639">MAETEPEPGSEPAHRVKRADAKANSSQPDRKVLKDVGLFLSTDTVSMGSDRAKVYLLINQPSHHLHYHPESNRLPSKPQPLHRPERYPTVRRMYSSEKLDEP</sequence>
<dbReference type="EMBL" id="KN848735">
    <property type="protein sequence ID" value="KIR77964.1"/>
    <property type="molecule type" value="Genomic_DNA"/>
</dbReference>
<proteinExistence type="predicted"/>
<name>A0ABR5BRE7_9TREE</name>
<feature type="compositionally biased region" description="Basic and acidic residues" evidence="1">
    <location>
        <begin position="82"/>
        <end position="102"/>
    </location>
</feature>
<evidence type="ECO:0000256" key="1">
    <source>
        <dbReference type="SAM" id="MobiDB-lite"/>
    </source>
</evidence>
<gene>
    <name evidence="2" type="ORF">I306_05031</name>
</gene>
<dbReference type="Proteomes" id="UP000054272">
    <property type="component" value="Unassembled WGS sequence"/>
</dbReference>
<feature type="region of interest" description="Disordered" evidence="1">
    <location>
        <begin position="1"/>
        <end position="29"/>
    </location>
</feature>
<keyword evidence="3" id="KW-1185">Reference proteome</keyword>
<evidence type="ECO:0000313" key="3">
    <source>
        <dbReference type="Proteomes" id="UP000054272"/>
    </source>
</evidence>